<evidence type="ECO:0000313" key="2">
    <source>
        <dbReference type="EMBL" id="EJK46862.1"/>
    </source>
</evidence>
<protein>
    <submittedName>
        <fullName evidence="2">Uncharacterized protein</fullName>
    </submittedName>
</protein>
<accession>K0RJK1</accession>
<sequence length="270" mass="29723">YHRQSPKLGTLPYESELDFALAIDSDMALPSPPVCGGGQNVATRAGFTCWSALKSGSPVMYVEQTHTRCLADPTGIVATEMQTVSLTHLAKDGSNLAHSKEEQADDNHPELAENNNLPADNGTQKKSERHATLRRSIKVAKKNAVSARPRRGQDPHAVGLAEKVRDKLCVKIYLLRLTESEDGPYKTAHIVGCLHHGELLEGTMDFDLLPEYFGNSFDREFAEKLVIEAFEEDTGQDCQDLVGEPGETETKDDEGKSGKAEDKEDREEED</sequence>
<name>K0RJK1_THAOC</name>
<proteinExistence type="predicted"/>
<evidence type="ECO:0000313" key="3">
    <source>
        <dbReference type="Proteomes" id="UP000266841"/>
    </source>
</evidence>
<feature type="non-terminal residue" evidence="2">
    <location>
        <position position="1"/>
    </location>
</feature>
<keyword evidence="3" id="KW-1185">Reference proteome</keyword>
<feature type="compositionally biased region" description="Basic and acidic residues" evidence="1">
    <location>
        <begin position="253"/>
        <end position="263"/>
    </location>
</feature>
<feature type="compositionally biased region" description="Basic and acidic residues" evidence="1">
    <location>
        <begin position="98"/>
        <end position="111"/>
    </location>
</feature>
<feature type="region of interest" description="Disordered" evidence="1">
    <location>
        <begin position="97"/>
        <end position="131"/>
    </location>
</feature>
<feature type="region of interest" description="Disordered" evidence="1">
    <location>
        <begin position="234"/>
        <end position="270"/>
    </location>
</feature>
<dbReference type="AlphaFoldDB" id="K0RJK1"/>
<feature type="compositionally biased region" description="Polar residues" evidence="1">
    <location>
        <begin position="113"/>
        <end position="122"/>
    </location>
</feature>
<reference evidence="2 3" key="1">
    <citation type="journal article" date="2012" name="Genome Biol.">
        <title>Genome and low-iron response of an oceanic diatom adapted to chronic iron limitation.</title>
        <authorList>
            <person name="Lommer M."/>
            <person name="Specht M."/>
            <person name="Roy A.S."/>
            <person name="Kraemer L."/>
            <person name="Andreson R."/>
            <person name="Gutowska M.A."/>
            <person name="Wolf J."/>
            <person name="Bergner S.V."/>
            <person name="Schilhabel M.B."/>
            <person name="Klostermeier U.C."/>
            <person name="Beiko R.G."/>
            <person name="Rosenstiel P."/>
            <person name="Hippler M."/>
            <person name="Laroche J."/>
        </authorList>
    </citation>
    <scope>NUCLEOTIDE SEQUENCE [LARGE SCALE GENOMIC DNA]</scope>
    <source>
        <strain evidence="2 3">CCMP1005</strain>
    </source>
</reference>
<gene>
    <name evidence="2" type="ORF">THAOC_34453</name>
</gene>
<evidence type="ECO:0000256" key="1">
    <source>
        <dbReference type="SAM" id="MobiDB-lite"/>
    </source>
</evidence>
<comment type="caution">
    <text evidence="2">The sequence shown here is derived from an EMBL/GenBank/DDBJ whole genome shotgun (WGS) entry which is preliminary data.</text>
</comment>
<organism evidence="2 3">
    <name type="scientific">Thalassiosira oceanica</name>
    <name type="common">Marine diatom</name>
    <dbReference type="NCBI Taxonomy" id="159749"/>
    <lineage>
        <taxon>Eukaryota</taxon>
        <taxon>Sar</taxon>
        <taxon>Stramenopiles</taxon>
        <taxon>Ochrophyta</taxon>
        <taxon>Bacillariophyta</taxon>
        <taxon>Coscinodiscophyceae</taxon>
        <taxon>Thalassiosirophycidae</taxon>
        <taxon>Thalassiosirales</taxon>
        <taxon>Thalassiosiraceae</taxon>
        <taxon>Thalassiosira</taxon>
    </lineage>
</organism>
<dbReference type="EMBL" id="AGNL01047495">
    <property type="protein sequence ID" value="EJK46862.1"/>
    <property type="molecule type" value="Genomic_DNA"/>
</dbReference>
<dbReference type="Proteomes" id="UP000266841">
    <property type="component" value="Unassembled WGS sequence"/>
</dbReference>